<keyword evidence="8" id="KW-1185">Reference proteome</keyword>
<proteinExistence type="inferred from homology"/>
<dbReference type="FunFam" id="1.10.260.40:FF:000018">
    <property type="entry name" value="Multiprotein bridging factor 1"/>
    <property type="match status" value="1"/>
</dbReference>
<evidence type="ECO:0000313" key="8">
    <source>
        <dbReference type="Proteomes" id="UP000316726"/>
    </source>
</evidence>
<dbReference type="Pfam" id="PF08523">
    <property type="entry name" value="MBF1"/>
    <property type="match status" value="1"/>
</dbReference>
<feature type="region of interest" description="Disordered" evidence="5">
    <location>
        <begin position="1"/>
        <end position="58"/>
    </location>
</feature>
<evidence type="ECO:0000256" key="1">
    <source>
        <dbReference type="ARBA" id="ARBA00009802"/>
    </source>
</evidence>
<dbReference type="Pfam" id="PF01381">
    <property type="entry name" value="HTH_3"/>
    <property type="match status" value="1"/>
</dbReference>
<organism evidence="7 8">
    <name type="scientific">Chloropicon primus</name>
    <dbReference type="NCBI Taxonomy" id="1764295"/>
    <lineage>
        <taxon>Eukaryota</taxon>
        <taxon>Viridiplantae</taxon>
        <taxon>Chlorophyta</taxon>
        <taxon>Chloropicophyceae</taxon>
        <taxon>Chloropicales</taxon>
        <taxon>Chloropicaceae</taxon>
        <taxon>Chloropicon</taxon>
    </lineage>
</organism>
<sequence>MNMNPGQDWDQVIIRKKKPSSSQTKDSKNVNNAFRSGNVDTLNKFSGGSNKKAGPANATKLDASDEAFAHKKVSTDLKKAIQQARMAKKMTQAQLATAINEQPKIVQEYENGKAIPNNQILGKIERALGVKLRGGNKKKGKK</sequence>
<dbReference type="EMBL" id="CP031038">
    <property type="protein sequence ID" value="QDZ21257.1"/>
    <property type="molecule type" value="Genomic_DNA"/>
</dbReference>
<evidence type="ECO:0000256" key="3">
    <source>
        <dbReference type="ARBA" id="ARBA00023125"/>
    </source>
</evidence>
<gene>
    <name evidence="7" type="ORF">A3770_05p37750</name>
</gene>
<dbReference type="Proteomes" id="UP000316726">
    <property type="component" value="Chromosome 5"/>
</dbReference>
<dbReference type="PROSITE" id="PS50943">
    <property type="entry name" value="HTH_CROC1"/>
    <property type="match status" value="1"/>
</dbReference>
<feature type="domain" description="HTH cro/C1-type" evidence="6">
    <location>
        <begin position="81"/>
        <end position="132"/>
    </location>
</feature>
<evidence type="ECO:0000256" key="5">
    <source>
        <dbReference type="SAM" id="MobiDB-lite"/>
    </source>
</evidence>
<evidence type="ECO:0000256" key="4">
    <source>
        <dbReference type="ARBA" id="ARBA00023163"/>
    </source>
</evidence>
<evidence type="ECO:0000313" key="7">
    <source>
        <dbReference type="EMBL" id="QDZ21257.1"/>
    </source>
</evidence>
<dbReference type="SUPFAM" id="SSF47413">
    <property type="entry name" value="lambda repressor-like DNA-binding domains"/>
    <property type="match status" value="1"/>
</dbReference>
<dbReference type="PANTHER" id="PTHR10245:SF15">
    <property type="entry name" value="ENDOTHELIAL DIFFERENTIATION-RELATED FACTOR 1"/>
    <property type="match status" value="1"/>
</dbReference>
<reference evidence="7 8" key="1">
    <citation type="submission" date="2018-07" db="EMBL/GenBank/DDBJ databases">
        <title>The complete nuclear genome of the prasinophyte Chloropicon primus (CCMP1205).</title>
        <authorList>
            <person name="Pombert J.-F."/>
            <person name="Otis C."/>
            <person name="Turmel M."/>
            <person name="Lemieux C."/>
        </authorList>
    </citation>
    <scope>NUCLEOTIDE SEQUENCE [LARGE SCALE GENOMIC DNA]</scope>
    <source>
        <strain evidence="7 8">CCMP1205</strain>
    </source>
</reference>
<keyword evidence="3" id="KW-0238">DNA-binding</keyword>
<dbReference type="GO" id="GO:0005634">
    <property type="term" value="C:nucleus"/>
    <property type="evidence" value="ECO:0007669"/>
    <property type="project" value="TreeGrafter"/>
</dbReference>
<dbReference type="PANTHER" id="PTHR10245">
    <property type="entry name" value="ENDOTHELIAL DIFFERENTIATION-RELATED FACTOR 1 MULTIPROTEIN BRIDGING FACTOR 1"/>
    <property type="match status" value="1"/>
</dbReference>
<dbReference type="GO" id="GO:0003713">
    <property type="term" value="F:transcription coactivator activity"/>
    <property type="evidence" value="ECO:0007669"/>
    <property type="project" value="UniProtKB-ARBA"/>
</dbReference>
<accession>A0A5B8MLA0</accession>
<dbReference type="CDD" id="cd00093">
    <property type="entry name" value="HTH_XRE"/>
    <property type="match status" value="1"/>
</dbReference>
<feature type="compositionally biased region" description="Polar residues" evidence="5">
    <location>
        <begin position="20"/>
        <end position="49"/>
    </location>
</feature>
<evidence type="ECO:0000259" key="6">
    <source>
        <dbReference type="PROSITE" id="PS50943"/>
    </source>
</evidence>
<dbReference type="Gene3D" id="1.10.260.40">
    <property type="entry name" value="lambda repressor-like DNA-binding domains"/>
    <property type="match status" value="1"/>
</dbReference>
<comment type="similarity">
    <text evidence="1">Belongs to the MBF1 family.</text>
</comment>
<protein>
    <recommendedName>
        <fullName evidence="6">HTH cro/C1-type domain-containing protein</fullName>
    </recommendedName>
</protein>
<dbReference type="InterPro" id="IPR010982">
    <property type="entry name" value="Lambda_DNA-bd_dom_sf"/>
</dbReference>
<dbReference type="InterPro" id="IPR013729">
    <property type="entry name" value="MBF1_N"/>
</dbReference>
<keyword evidence="2" id="KW-0805">Transcription regulation</keyword>
<dbReference type="GO" id="GO:0003677">
    <property type="term" value="F:DNA binding"/>
    <property type="evidence" value="ECO:0007669"/>
    <property type="project" value="UniProtKB-KW"/>
</dbReference>
<keyword evidence="4" id="KW-0804">Transcription</keyword>
<dbReference type="STRING" id="1764295.A0A5B8MLA0"/>
<evidence type="ECO:0000256" key="2">
    <source>
        <dbReference type="ARBA" id="ARBA00023015"/>
    </source>
</evidence>
<dbReference type="InterPro" id="IPR001387">
    <property type="entry name" value="Cro/C1-type_HTH"/>
</dbReference>
<name>A0A5B8MLA0_9CHLO</name>
<dbReference type="OrthoDB" id="10253401at2759"/>
<dbReference type="SMART" id="SM00530">
    <property type="entry name" value="HTH_XRE"/>
    <property type="match status" value="1"/>
</dbReference>
<dbReference type="AlphaFoldDB" id="A0A5B8MLA0"/>